<evidence type="ECO:0000313" key="1">
    <source>
        <dbReference type="EMBL" id="TFV95391.1"/>
    </source>
</evidence>
<dbReference type="Proteomes" id="UP000298127">
    <property type="component" value="Unassembled WGS sequence"/>
</dbReference>
<protein>
    <recommendedName>
        <fullName evidence="3">DUF4230 domain-containing protein</fullName>
    </recommendedName>
</protein>
<keyword evidence="2" id="KW-1185">Reference proteome</keyword>
<organism evidence="1 2">
    <name type="scientific">Orlajensenia leifsoniae</name>
    <dbReference type="NCBI Taxonomy" id="2561933"/>
    <lineage>
        <taxon>Bacteria</taxon>
        <taxon>Bacillati</taxon>
        <taxon>Actinomycetota</taxon>
        <taxon>Actinomycetes</taxon>
        <taxon>Micrococcales</taxon>
        <taxon>Microbacteriaceae</taxon>
        <taxon>Orlajensenia</taxon>
    </lineage>
</organism>
<evidence type="ECO:0000313" key="2">
    <source>
        <dbReference type="Proteomes" id="UP000298127"/>
    </source>
</evidence>
<name>A0A4Y9QSF4_9MICO</name>
<sequence length="158" mass="17999">MIESITRQQQIVLLSLGIHGLESREDKTSFAWWDIPVPGTERVSYVEYSFDAKLGIDGQDVTIEQTGDDEFLITVPEFVFIGHENERFELATESNGVLSWMTPEIDKLEMASRILNDDTEREYVDKNSDTLRDQAKFFYGSIIGGIDPAIVVRFAFQP</sequence>
<dbReference type="EMBL" id="SPQZ01000006">
    <property type="protein sequence ID" value="TFV95391.1"/>
    <property type="molecule type" value="Genomic_DNA"/>
</dbReference>
<dbReference type="RefSeq" id="WP_135121331.1">
    <property type="nucleotide sequence ID" value="NZ_SPQZ01000006.1"/>
</dbReference>
<dbReference type="AlphaFoldDB" id="A0A4Y9QSF4"/>
<proteinExistence type="predicted"/>
<accession>A0A4Y9QSF4</accession>
<gene>
    <name evidence="1" type="ORF">E4M00_15205</name>
</gene>
<reference evidence="1 2" key="1">
    <citation type="journal article" date="2018" name="J. Microbiol.">
        <title>Leifsonia flava sp. nov., a novel actinobacterium isolated from the rhizosphere of Aquilegia viridiflora.</title>
        <authorList>
            <person name="Cai Y."/>
            <person name="Tao W.Z."/>
            <person name="Ma Y.J."/>
            <person name="Cheng J."/>
            <person name="Zhang M.Y."/>
            <person name="Zhang Y.X."/>
        </authorList>
    </citation>
    <scope>NUCLEOTIDE SEQUENCE [LARGE SCALE GENOMIC DNA]</scope>
    <source>
        <strain evidence="1 2">SYP-B2174</strain>
    </source>
</reference>
<evidence type="ECO:0008006" key="3">
    <source>
        <dbReference type="Google" id="ProtNLM"/>
    </source>
</evidence>
<comment type="caution">
    <text evidence="1">The sequence shown here is derived from an EMBL/GenBank/DDBJ whole genome shotgun (WGS) entry which is preliminary data.</text>
</comment>